<dbReference type="InterPro" id="IPR029063">
    <property type="entry name" value="SAM-dependent_MTases_sf"/>
</dbReference>
<reference evidence="1 2" key="1">
    <citation type="submission" date="2009-08" db="EMBL/GenBank/DDBJ databases">
        <title>The Genome Sequence of Spizellomyces punctatus strain DAOM BR117.</title>
        <authorList>
            <consortium name="The Broad Institute Genome Sequencing Platform"/>
            <person name="Russ C."/>
            <person name="Cuomo C."/>
            <person name="Shea T."/>
            <person name="Young S.K."/>
            <person name="Zeng Q."/>
            <person name="Koehrsen M."/>
            <person name="Haas B."/>
            <person name="Borodovsky M."/>
            <person name="Guigo R."/>
            <person name="Alvarado L."/>
            <person name="Berlin A."/>
            <person name="Bochicchio J."/>
            <person name="Borenstein D."/>
            <person name="Chapman S."/>
            <person name="Chen Z."/>
            <person name="Engels R."/>
            <person name="Freedman E."/>
            <person name="Gellesch M."/>
            <person name="Goldberg J."/>
            <person name="Griggs A."/>
            <person name="Gujja S."/>
            <person name="Heiman D."/>
            <person name="Hepburn T."/>
            <person name="Howarth C."/>
            <person name="Jen D."/>
            <person name="Larson L."/>
            <person name="Lewis B."/>
            <person name="Mehta T."/>
            <person name="Park D."/>
            <person name="Pearson M."/>
            <person name="Roberts A."/>
            <person name="Saif S."/>
            <person name="Shenoy N."/>
            <person name="Sisk P."/>
            <person name="Stolte C."/>
            <person name="Sykes S."/>
            <person name="Thomson T."/>
            <person name="Walk T."/>
            <person name="White J."/>
            <person name="Yandava C."/>
            <person name="Burger G."/>
            <person name="Gray M.W."/>
            <person name="Holland P.W.H."/>
            <person name="King N."/>
            <person name="Lang F.B.F."/>
            <person name="Roger A.J."/>
            <person name="Ruiz-Trillo I."/>
            <person name="Lander E."/>
            <person name="Nusbaum C."/>
        </authorList>
    </citation>
    <scope>NUCLEOTIDE SEQUENCE [LARGE SCALE GENOMIC DNA]</scope>
    <source>
        <strain evidence="1 2">DAOM BR117</strain>
    </source>
</reference>
<dbReference type="CDD" id="cd02440">
    <property type="entry name" value="AdoMet_MTases"/>
    <property type="match status" value="1"/>
</dbReference>
<dbReference type="RefSeq" id="XP_016603861.1">
    <property type="nucleotide sequence ID" value="XM_016756916.1"/>
</dbReference>
<keyword evidence="2" id="KW-1185">Reference proteome</keyword>
<organism evidence="1 2">
    <name type="scientific">Spizellomyces punctatus (strain DAOM BR117)</name>
    <dbReference type="NCBI Taxonomy" id="645134"/>
    <lineage>
        <taxon>Eukaryota</taxon>
        <taxon>Fungi</taxon>
        <taxon>Fungi incertae sedis</taxon>
        <taxon>Chytridiomycota</taxon>
        <taxon>Chytridiomycota incertae sedis</taxon>
        <taxon>Chytridiomycetes</taxon>
        <taxon>Spizellomycetales</taxon>
        <taxon>Spizellomycetaceae</taxon>
        <taxon>Spizellomyces</taxon>
    </lineage>
</organism>
<dbReference type="EMBL" id="KQ257475">
    <property type="protein sequence ID" value="KNC95821.1"/>
    <property type="molecule type" value="Genomic_DNA"/>
</dbReference>
<dbReference type="OMA" id="LEIGCEW"/>
<gene>
    <name evidence="1" type="ORF">SPPG_08761</name>
</gene>
<dbReference type="Gene3D" id="3.40.50.150">
    <property type="entry name" value="Vaccinia Virus protein VP39"/>
    <property type="match status" value="1"/>
</dbReference>
<dbReference type="AlphaFoldDB" id="A0A0L0H4H0"/>
<dbReference type="OrthoDB" id="542683at2759"/>
<dbReference type="SUPFAM" id="SSF53335">
    <property type="entry name" value="S-adenosyl-L-methionine-dependent methyltransferases"/>
    <property type="match status" value="1"/>
</dbReference>
<proteinExistence type="predicted"/>
<name>A0A0L0H4H0_SPIPD</name>
<protein>
    <recommendedName>
        <fullName evidence="3">Methyltransferase domain-containing protein</fullName>
    </recommendedName>
</protein>
<evidence type="ECO:0000313" key="1">
    <source>
        <dbReference type="EMBL" id="KNC95821.1"/>
    </source>
</evidence>
<accession>A0A0L0H4H0</accession>
<evidence type="ECO:0000313" key="2">
    <source>
        <dbReference type="Proteomes" id="UP000053201"/>
    </source>
</evidence>
<sequence>MTKHDLTGVPIIVTENVDEYRKAIDVYVTPTDTVLELGSAQGVTASLLAQKAVEVYGIDKSPVQHQISKTRFAHLPNLHFHNLDAFDVRAILKLGVRPTKIFVDVSGSRPVGDVVELIEVYEKALKPECFVVKCFPLKRLVGCCKLFP</sequence>
<dbReference type="GeneID" id="27691903"/>
<evidence type="ECO:0008006" key="3">
    <source>
        <dbReference type="Google" id="ProtNLM"/>
    </source>
</evidence>
<dbReference type="VEuPathDB" id="FungiDB:SPPG_08761"/>
<dbReference type="Proteomes" id="UP000053201">
    <property type="component" value="Unassembled WGS sequence"/>
</dbReference>
<dbReference type="InParanoid" id="A0A0L0H4H0"/>
<dbReference type="eggNOG" id="ENOG502TF2W">
    <property type="taxonomic scope" value="Eukaryota"/>
</dbReference>